<keyword evidence="7 11" id="KW-0805">Transcription regulation</keyword>
<evidence type="ECO:0000256" key="10">
    <source>
        <dbReference type="ARBA" id="ARBA00023163"/>
    </source>
</evidence>
<dbReference type="HOGENOM" id="CLU_106245_6_2_11"/>
<comment type="cofactor">
    <cofactor evidence="11">
        <name>[4Fe-4S] cluster</name>
        <dbReference type="ChEBI" id="CHEBI:49883"/>
    </cofactor>
    <text evidence="11">Binds 1 [4Fe-4S] cluster per subunit. Following nitrosylation of the [4Fe-4S] cluster binds 1 [4Fe-8(NO)] cluster per subunit.</text>
</comment>
<keyword evidence="6 11" id="KW-0411">Iron-sulfur</keyword>
<keyword evidence="5 11" id="KW-0408">Iron</keyword>
<keyword evidence="3 11" id="KW-0004">4Fe-4S</keyword>
<keyword evidence="8 11" id="KW-0238">DNA-binding</keyword>
<evidence type="ECO:0000256" key="8">
    <source>
        <dbReference type="ARBA" id="ARBA00023125"/>
    </source>
</evidence>
<comment type="similarity">
    <text evidence="2 11">Belongs to the WhiB family.</text>
</comment>
<dbReference type="KEGG" id="ami:Amir_5577"/>
<dbReference type="Proteomes" id="UP000002213">
    <property type="component" value="Chromosome"/>
</dbReference>
<evidence type="ECO:0000256" key="7">
    <source>
        <dbReference type="ARBA" id="ARBA00023015"/>
    </source>
</evidence>
<evidence type="ECO:0000259" key="13">
    <source>
        <dbReference type="PROSITE" id="PS51674"/>
    </source>
</evidence>
<evidence type="ECO:0000256" key="6">
    <source>
        <dbReference type="ARBA" id="ARBA00023014"/>
    </source>
</evidence>
<evidence type="ECO:0000256" key="3">
    <source>
        <dbReference type="ARBA" id="ARBA00022485"/>
    </source>
</evidence>
<dbReference type="GO" id="GO:0005737">
    <property type="term" value="C:cytoplasm"/>
    <property type="evidence" value="ECO:0007669"/>
    <property type="project" value="UniProtKB-SubCell"/>
</dbReference>
<evidence type="ECO:0000256" key="4">
    <source>
        <dbReference type="ARBA" id="ARBA00022723"/>
    </source>
</evidence>
<feature type="binding site" evidence="11">
    <location>
        <position position="58"/>
    </location>
    <ligand>
        <name>[4Fe-4S] cluster</name>
        <dbReference type="ChEBI" id="CHEBI:49883"/>
    </ligand>
</feature>
<dbReference type="AlphaFoldDB" id="C6WBA4"/>
<dbReference type="GO" id="GO:0045454">
    <property type="term" value="P:cell redox homeostasis"/>
    <property type="evidence" value="ECO:0007669"/>
    <property type="project" value="TreeGrafter"/>
</dbReference>
<organism evidence="14 15">
    <name type="scientific">Actinosynnema mirum (strain ATCC 29888 / DSM 43827 / JCM 3225 / NBRC 14064 / NCIMB 13271 / NRRL B-12336 / IMRU 3971 / 101)</name>
    <dbReference type="NCBI Taxonomy" id="446462"/>
    <lineage>
        <taxon>Bacteria</taxon>
        <taxon>Bacillati</taxon>
        <taxon>Actinomycetota</taxon>
        <taxon>Actinomycetes</taxon>
        <taxon>Pseudonocardiales</taxon>
        <taxon>Pseudonocardiaceae</taxon>
        <taxon>Actinosynnema</taxon>
    </lineage>
</organism>
<comment type="function">
    <text evidence="11">Acts as a transcriptional regulator. Probably redox-responsive. The apo- but not holo-form probably binds DNA.</text>
</comment>
<dbReference type="GO" id="GO:0047134">
    <property type="term" value="F:protein-disulfide reductase [NAD(P)H] activity"/>
    <property type="evidence" value="ECO:0007669"/>
    <property type="project" value="TreeGrafter"/>
</dbReference>
<evidence type="ECO:0000256" key="12">
    <source>
        <dbReference type="SAM" id="MobiDB-lite"/>
    </source>
</evidence>
<comment type="PTM">
    <text evidence="11">Upon Fe-S cluster removal intramolecular disulfide bonds are formed.</text>
</comment>
<dbReference type="RefSeq" id="WP_015804280.1">
    <property type="nucleotide sequence ID" value="NC_013093.1"/>
</dbReference>
<protein>
    <recommendedName>
        <fullName evidence="11">Transcriptional regulator WhiB</fullName>
    </recommendedName>
</protein>
<evidence type="ECO:0000313" key="14">
    <source>
        <dbReference type="EMBL" id="ACU39395.1"/>
    </source>
</evidence>
<evidence type="ECO:0000256" key="11">
    <source>
        <dbReference type="HAMAP-Rule" id="MF_01479"/>
    </source>
</evidence>
<feature type="binding site" evidence="11">
    <location>
        <position position="27"/>
    </location>
    <ligand>
        <name>[4Fe-4S] cluster</name>
        <dbReference type="ChEBI" id="CHEBI:49883"/>
    </ligand>
</feature>
<comment type="subcellular location">
    <subcellularLocation>
        <location evidence="1 11">Cytoplasm</location>
    </subcellularLocation>
</comment>
<proteinExistence type="inferred from homology"/>
<dbReference type="GO" id="GO:0046872">
    <property type="term" value="F:metal ion binding"/>
    <property type="evidence" value="ECO:0007669"/>
    <property type="project" value="UniProtKB-KW"/>
</dbReference>
<dbReference type="STRING" id="446462.Amir_5577"/>
<keyword evidence="4 11" id="KW-0479">Metal-binding</keyword>
<dbReference type="Pfam" id="PF02467">
    <property type="entry name" value="Whib"/>
    <property type="match status" value="1"/>
</dbReference>
<feature type="domain" description="4Fe-4S Wbl-type" evidence="13">
    <location>
        <begin position="26"/>
        <end position="88"/>
    </location>
</feature>
<dbReference type="InterPro" id="IPR003482">
    <property type="entry name" value="Whib"/>
</dbReference>
<dbReference type="HAMAP" id="MF_01479">
    <property type="entry name" value="WhiB"/>
    <property type="match status" value="1"/>
</dbReference>
<feature type="region of interest" description="Disordered" evidence="12">
    <location>
        <begin position="1"/>
        <end position="22"/>
    </location>
</feature>
<evidence type="ECO:0000256" key="1">
    <source>
        <dbReference type="ARBA" id="ARBA00004496"/>
    </source>
</evidence>
<accession>C6WBA4</accession>
<dbReference type="GO" id="GO:0051539">
    <property type="term" value="F:4 iron, 4 sulfur cluster binding"/>
    <property type="evidence" value="ECO:0007669"/>
    <property type="project" value="UniProtKB-UniRule"/>
</dbReference>
<dbReference type="GO" id="GO:0045892">
    <property type="term" value="P:negative regulation of DNA-templated transcription"/>
    <property type="evidence" value="ECO:0007669"/>
    <property type="project" value="TreeGrafter"/>
</dbReference>
<evidence type="ECO:0000256" key="2">
    <source>
        <dbReference type="ARBA" id="ARBA00006597"/>
    </source>
</evidence>
<keyword evidence="9 11" id="KW-1015">Disulfide bond</keyword>
<evidence type="ECO:0000313" key="15">
    <source>
        <dbReference type="Proteomes" id="UP000002213"/>
    </source>
</evidence>
<name>C6WBA4_ACTMD</name>
<dbReference type="PANTHER" id="PTHR38839:SF6">
    <property type="entry name" value="TRANSCRIPTIONAL REGULATOR WHIB1"/>
    <property type="match status" value="1"/>
</dbReference>
<dbReference type="EMBL" id="CP001630">
    <property type="protein sequence ID" value="ACU39395.1"/>
    <property type="molecule type" value="Genomic_DNA"/>
</dbReference>
<dbReference type="GO" id="GO:0003677">
    <property type="term" value="F:DNA binding"/>
    <property type="evidence" value="ECO:0007669"/>
    <property type="project" value="UniProtKB-UniRule"/>
</dbReference>
<keyword evidence="11" id="KW-0963">Cytoplasm</keyword>
<keyword evidence="15" id="KW-1185">Reference proteome</keyword>
<feature type="binding site" evidence="11">
    <location>
        <position position="55"/>
    </location>
    <ligand>
        <name>[4Fe-4S] cluster</name>
        <dbReference type="ChEBI" id="CHEBI:49883"/>
    </ligand>
</feature>
<evidence type="ECO:0000256" key="5">
    <source>
        <dbReference type="ARBA" id="ARBA00023004"/>
    </source>
</evidence>
<gene>
    <name evidence="11" type="primary">whiB</name>
    <name evidence="14" type="ordered locus">Amir_5577</name>
</gene>
<sequence>MIHQHTRSPLITPDPPSPTNWRRRAACRYSDPELFFPRGRNQHARHQTEAARAVCHTCPVVDQCREEALTMQRDDGVWGAMAADERRTLKQQRTQAAHRATRRP</sequence>
<dbReference type="InterPro" id="IPR034768">
    <property type="entry name" value="4FE4S_WBL"/>
</dbReference>
<dbReference type="GO" id="GO:0035731">
    <property type="term" value="F:dinitrosyl-iron complex binding"/>
    <property type="evidence" value="ECO:0007669"/>
    <property type="project" value="UniProtKB-UniRule"/>
</dbReference>
<dbReference type="OrthoDB" id="8104048at2"/>
<feature type="binding site" evidence="11">
    <location>
        <position position="64"/>
    </location>
    <ligand>
        <name>[4Fe-4S] cluster</name>
        <dbReference type="ChEBI" id="CHEBI:49883"/>
    </ligand>
</feature>
<reference evidence="14 15" key="1">
    <citation type="journal article" date="2009" name="Stand. Genomic Sci.">
        <title>Complete genome sequence of Actinosynnema mirum type strain (101).</title>
        <authorList>
            <person name="Land M."/>
            <person name="Lapidus A."/>
            <person name="Mayilraj S."/>
            <person name="Chen F."/>
            <person name="Copeland A."/>
            <person name="Del Rio T.G."/>
            <person name="Nolan M."/>
            <person name="Lucas S."/>
            <person name="Tice H."/>
            <person name="Cheng J.F."/>
            <person name="Chertkov O."/>
            <person name="Bruce D."/>
            <person name="Goodwin L."/>
            <person name="Pitluck S."/>
            <person name="Rohde M."/>
            <person name="Goker M."/>
            <person name="Pati A."/>
            <person name="Ivanova N."/>
            <person name="Mavromatis K."/>
            <person name="Chen A."/>
            <person name="Palaniappan K."/>
            <person name="Hauser L."/>
            <person name="Chang Y.J."/>
            <person name="Jeffries C.C."/>
            <person name="Brettin T."/>
            <person name="Detter J.C."/>
            <person name="Han C."/>
            <person name="Chain P."/>
            <person name="Tindall B.J."/>
            <person name="Bristow J."/>
            <person name="Eisen J.A."/>
            <person name="Markowitz V."/>
            <person name="Hugenholtz P."/>
            <person name="Kyrpides N.C."/>
            <person name="Klenk H.P."/>
        </authorList>
    </citation>
    <scope>NUCLEOTIDE SEQUENCE [LARGE SCALE GENOMIC DNA]</scope>
    <source>
        <strain evidence="15">ATCC 29888 / DSM 43827 / JCM 3225 / NBRC 14064 / NCIMB 13271 / NRRL B-12336 / IMRU 3971 / 101</strain>
    </source>
</reference>
<keyword evidence="10 11" id="KW-0804">Transcription</keyword>
<dbReference type="PANTHER" id="PTHR38839">
    <property type="entry name" value="TRANSCRIPTIONAL REGULATOR WHID-RELATED"/>
    <property type="match status" value="1"/>
</dbReference>
<dbReference type="PROSITE" id="PS51674">
    <property type="entry name" value="4FE4S_WBL"/>
    <property type="match status" value="1"/>
</dbReference>
<comment type="PTM">
    <text evidence="11">The Fe-S cluster can be nitrosylated by nitric oxide (NO).</text>
</comment>
<evidence type="ECO:0000256" key="9">
    <source>
        <dbReference type="ARBA" id="ARBA00023157"/>
    </source>
</evidence>